<protein>
    <submittedName>
        <fullName evidence="1">Uncharacterized protein</fullName>
    </submittedName>
</protein>
<proteinExistence type="predicted"/>
<reference evidence="1 2" key="1">
    <citation type="submission" date="2018-03" db="EMBL/GenBank/DDBJ databases">
        <title>Genomic Encyclopedia of Archaeal and Bacterial Type Strains, Phase II (KMG-II): from individual species to whole genera.</title>
        <authorList>
            <person name="Goeker M."/>
        </authorList>
    </citation>
    <scope>NUCLEOTIDE SEQUENCE [LARGE SCALE GENOMIC DNA]</scope>
    <source>
        <strain evidence="1 2">DSM 28354</strain>
    </source>
</reference>
<dbReference type="EMBL" id="PVTE01000030">
    <property type="protein sequence ID" value="PRY28191.1"/>
    <property type="molecule type" value="Genomic_DNA"/>
</dbReference>
<accession>A0A2T0S419</accession>
<dbReference type="Proteomes" id="UP000238375">
    <property type="component" value="Unassembled WGS sequence"/>
</dbReference>
<comment type="caution">
    <text evidence="1">The sequence shown here is derived from an EMBL/GenBank/DDBJ whole genome shotgun (WGS) entry which is preliminary data.</text>
</comment>
<organism evidence="1 2">
    <name type="scientific">Spirosoma oryzae</name>
    <dbReference type="NCBI Taxonomy" id="1469603"/>
    <lineage>
        <taxon>Bacteria</taxon>
        <taxon>Pseudomonadati</taxon>
        <taxon>Bacteroidota</taxon>
        <taxon>Cytophagia</taxon>
        <taxon>Cytophagales</taxon>
        <taxon>Cytophagaceae</taxon>
        <taxon>Spirosoma</taxon>
    </lineage>
</organism>
<evidence type="ECO:0000313" key="2">
    <source>
        <dbReference type="Proteomes" id="UP000238375"/>
    </source>
</evidence>
<evidence type="ECO:0000313" key="1">
    <source>
        <dbReference type="EMBL" id="PRY28191.1"/>
    </source>
</evidence>
<keyword evidence="2" id="KW-1185">Reference proteome</keyword>
<dbReference type="RefSeq" id="WP_106140379.1">
    <property type="nucleotide sequence ID" value="NZ_PVTE01000030.1"/>
</dbReference>
<gene>
    <name evidence="1" type="ORF">CLV58_13048</name>
</gene>
<name>A0A2T0S419_9BACT</name>
<sequence>MPYTRTDYPDSLKYFMAPVRNKAIDIANALLAEGNDDAKAIAIATARAEEWALKRSIKVRKDNAPENRS</sequence>
<dbReference type="OrthoDB" id="8858565at2"/>
<dbReference type="AlphaFoldDB" id="A0A2T0S419"/>